<dbReference type="EMBL" id="JADCNL010000003">
    <property type="protein sequence ID" value="KAG0488065.1"/>
    <property type="molecule type" value="Genomic_DNA"/>
</dbReference>
<reference evidence="3 4" key="1">
    <citation type="journal article" date="2020" name="Nat. Food">
        <title>A phased Vanilla planifolia genome enables genetic improvement of flavour and production.</title>
        <authorList>
            <person name="Hasing T."/>
            <person name="Tang H."/>
            <person name="Brym M."/>
            <person name="Khazi F."/>
            <person name="Huang T."/>
            <person name="Chambers A.H."/>
        </authorList>
    </citation>
    <scope>NUCLEOTIDE SEQUENCE [LARGE SCALE GENOMIC DNA]</scope>
    <source>
        <tissue evidence="2">Leaf</tissue>
    </source>
</reference>
<name>A0A835RIR1_VANPL</name>
<protein>
    <submittedName>
        <fullName evidence="2">Uncharacterized protein</fullName>
    </submittedName>
</protein>
<evidence type="ECO:0000313" key="2">
    <source>
        <dbReference type="EMBL" id="KAG0489749.1"/>
    </source>
</evidence>
<keyword evidence="3" id="KW-1185">Reference proteome</keyword>
<sequence>MWADLIRRTSKCLNLHILVGFETLFDKVSVAQASFLLGRWPLRLVLGEFTPEMHSRKM</sequence>
<proteinExistence type="predicted"/>
<evidence type="ECO:0000313" key="3">
    <source>
        <dbReference type="Proteomes" id="UP000636800"/>
    </source>
</evidence>
<evidence type="ECO:0000313" key="1">
    <source>
        <dbReference type="EMBL" id="KAG0488065.1"/>
    </source>
</evidence>
<dbReference type="Proteomes" id="UP000639772">
    <property type="component" value="Chromosome 3"/>
</dbReference>
<organism evidence="2 4">
    <name type="scientific">Vanilla planifolia</name>
    <name type="common">Vanilla</name>
    <dbReference type="NCBI Taxonomy" id="51239"/>
    <lineage>
        <taxon>Eukaryota</taxon>
        <taxon>Viridiplantae</taxon>
        <taxon>Streptophyta</taxon>
        <taxon>Embryophyta</taxon>
        <taxon>Tracheophyta</taxon>
        <taxon>Spermatophyta</taxon>
        <taxon>Magnoliopsida</taxon>
        <taxon>Liliopsida</taxon>
        <taxon>Asparagales</taxon>
        <taxon>Orchidaceae</taxon>
        <taxon>Vanilloideae</taxon>
        <taxon>Vanilleae</taxon>
        <taxon>Vanilla</taxon>
    </lineage>
</organism>
<comment type="caution">
    <text evidence="2">The sequence shown here is derived from an EMBL/GenBank/DDBJ whole genome shotgun (WGS) entry which is preliminary data.</text>
</comment>
<evidence type="ECO:0000313" key="4">
    <source>
        <dbReference type="Proteomes" id="UP000639772"/>
    </source>
</evidence>
<dbReference type="EMBL" id="JADCNM010000003">
    <property type="protein sequence ID" value="KAG0489749.1"/>
    <property type="molecule type" value="Genomic_DNA"/>
</dbReference>
<dbReference type="AlphaFoldDB" id="A0A835RIR1"/>
<gene>
    <name evidence="2" type="ORF">HPP92_006612</name>
    <name evidence="1" type="ORF">HPP92_006876</name>
</gene>
<accession>A0A835RIR1</accession>
<dbReference type="Proteomes" id="UP000636800">
    <property type="component" value="Chromosome 3"/>
</dbReference>